<dbReference type="EMBL" id="AJ431175">
    <property type="protein sequence ID" value="CAD24018.1"/>
    <property type="molecule type" value="Genomic_DNA"/>
</dbReference>
<keyword evidence="1" id="KW-0614">Plasmid</keyword>
<name>Q8RSP8_RHILV</name>
<protein>
    <recommendedName>
        <fullName evidence="2">Tetratricopeptide repeat protein</fullName>
    </recommendedName>
</protein>
<accession>Q8RSP8</accession>
<sequence length="67" mass="7490">MPKRSGLLKARLMLRRLFHDRVSAAIEIKNWKAALSAIEEGINLNPDSIFLRRNFIGTSSAQSKPGP</sequence>
<proteinExistence type="predicted"/>
<reference evidence="1" key="1">
    <citation type="thesis" date="2000" institute="Department of Biotecnologia" country="Universidad Politecnica Madrid, Madrid, Spain">
        <title>Regulacion simbiotica de la expresion del sistema hidrogenasa por NifA en R. leguminosarum bv. viciae.</title>
        <authorList>
            <person name="Martinez M."/>
        </authorList>
    </citation>
    <scope>NUCLEOTIDE SEQUENCE</scope>
    <source>
        <plasmid evidence="1">pRL6JI</plasmid>
    </source>
</reference>
<evidence type="ECO:0000313" key="1">
    <source>
        <dbReference type="EMBL" id="CAD24018.1"/>
    </source>
</evidence>
<evidence type="ECO:0008006" key="2">
    <source>
        <dbReference type="Google" id="ProtNLM"/>
    </source>
</evidence>
<geneLocation type="plasmid" evidence="1">
    <name>pRL6JI</name>
</geneLocation>
<reference evidence="1" key="2">
    <citation type="journal article" date="2004" name="J. Bacteriol.">
        <title>Symbiotic autoregulation of nifA expression in Rhizobium leguminosarum bv. viciae.</title>
        <authorList>
            <person name="Martinez M."/>
            <person name="Palacios J.M."/>
            <person name="Imperial J."/>
            <person name="Ruiz-Argueso T."/>
        </authorList>
    </citation>
    <scope>NUCLEOTIDE SEQUENCE</scope>
    <source>
        <plasmid evidence="1">pRL6JI</plasmid>
    </source>
</reference>
<organism evidence="1">
    <name type="scientific">Rhizobium leguminosarum bv. viciae</name>
    <dbReference type="NCBI Taxonomy" id="387"/>
    <lineage>
        <taxon>Bacteria</taxon>
        <taxon>Pseudomonadati</taxon>
        <taxon>Pseudomonadota</taxon>
        <taxon>Alphaproteobacteria</taxon>
        <taxon>Hyphomicrobiales</taxon>
        <taxon>Rhizobiaceae</taxon>
        <taxon>Rhizobium/Agrobacterium group</taxon>
        <taxon>Rhizobium</taxon>
    </lineage>
</organism>
<dbReference type="AlphaFoldDB" id="Q8RSP8"/>